<proteinExistence type="predicted"/>
<feature type="signal peptide" evidence="3">
    <location>
        <begin position="1"/>
        <end position="18"/>
    </location>
</feature>
<evidence type="ECO:0000313" key="4">
    <source>
        <dbReference type="EMBL" id="RDK89236.1"/>
    </source>
</evidence>
<keyword evidence="3" id="KW-0732">Signal</keyword>
<name>A0A370QLJ6_9FLAO</name>
<comment type="caution">
    <text evidence="4">The sequence shown here is derived from an EMBL/GenBank/DDBJ whole genome shotgun (WGS) entry which is preliminary data.</text>
</comment>
<dbReference type="SMART" id="SM00698">
    <property type="entry name" value="MORN"/>
    <property type="match status" value="6"/>
</dbReference>
<dbReference type="AlphaFoldDB" id="A0A370QLJ6"/>
<dbReference type="Gene3D" id="2.20.110.10">
    <property type="entry name" value="Histone H3 K4-specific methyltransferase SET7/9 N-terminal domain"/>
    <property type="match status" value="2"/>
</dbReference>
<dbReference type="Proteomes" id="UP000255317">
    <property type="component" value="Unassembled WGS sequence"/>
</dbReference>
<evidence type="ECO:0000256" key="1">
    <source>
        <dbReference type="ARBA" id="ARBA00022737"/>
    </source>
</evidence>
<dbReference type="SUPFAM" id="SSF82185">
    <property type="entry name" value="Histone H3 K4-specific methyltransferase SET7/9 N-terminal domain"/>
    <property type="match status" value="2"/>
</dbReference>
<evidence type="ECO:0000256" key="2">
    <source>
        <dbReference type="SAM" id="MobiDB-lite"/>
    </source>
</evidence>
<dbReference type="PANTHER" id="PTHR23084:SF263">
    <property type="entry name" value="MORN REPEAT-CONTAINING PROTEIN 1"/>
    <property type="match status" value="1"/>
</dbReference>
<dbReference type="EMBL" id="QRAO01000001">
    <property type="protein sequence ID" value="RDK89236.1"/>
    <property type="molecule type" value="Genomic_DNA"/>
</dbReference>
<gene>
    <name evidence="4" type="ORF">C8D94_1011117</name>
</gene>
<evidence type="ECO:0000313" key="5">
    <source>
        <dbReference type="Proteomes" id="UP000255317"/>
    </source>
</evidence>
<feature type="chain" id="PRO_5016902445" evidence="3">
    <location>
        <begin position="19"/>
        <end position="267"/>
    </location>
</feature>
<keyword evidence="1" id="KW-0677">Repeat</keyword>
<dbReference type="InterPro" id="IPR003409">
    <property type="entry name" value="MORN"/>
</dbReference>
<dbReference type="Pfam" id="PF02493">
    <property type="entry name" value="MORN"/>
    <property type="match status" value="7"/>
</dbReference>
<reference evidence="4 5" key="1">
    <citation type="submission" date="2018-07" db="EMBL/GenBank/DDBJ databases">
        <title>Genomic Encyclopedia of Type Strains, Phase IV (KMG-IV): sequencing the most valuable type-strain genomes for metagenomic binning, comparative biology and taxonomic classification.</title>
        <authorList>
            <person name="Goeker M."/>
        </authorList>
    </citation>
    <scope>NUCLEOTIDE SEQUENCE [LARGE SCALE GENOMIC DNA]</scope>
    <source>
        <strain evidence="4 5">DSM 101478</strain>
    </source>
</reference>
<dbReference type="OrthoDB" id="977972at2"/>
<keyword evidence="5" id="KW-1185">Reference proteome</keyword>
<accession>A0A370QLJ6</accession>
<feature type="region of interest" description="Disordered" evidence="2">
    <location>
        <begin position="20"/>
        <end position="49"/>
    </location>
</feature>
<sequence>MKLLLQLSILLVSLSVMGQGKPQPPGSSNSGSQTVATPKVPTTKTTTTTTSNCVSGDCVNGYGKQQFDSGYYEGFFKNGMPHGPGYETYANGYYLGFYNNGKREGFGNFGWNDTKDLYRGMWRDNLRDGYGYILDGNNHLKSAGVYRNSKITVNEGMDYINNKKSTNCTGNCLDGYGAYSWSNGDKYNGFFRNGRRTDFGTYSYPDGGVYHGQFSNGSRHGQGSYLWANGDFYIGGWSNGKRHGKGIYYYKNGSVKHGTWSEGTFIQ</sequence>
<protein>
    <submittedName>
        <fullName evidence="4">MORN repeat protein</fullName>
    </submittedName>
</protein>
<dbReference type="PANTHER" id="PTHR23084">
    <property type="entry name" value="PHOSPHATIDYLINOSITOL-4-PHOSPHATE 5-KINASE RELATED"/>
    <property type="match status" value="1"/>
</dbReference>
<evidence type="ECO:0000256" key="3">
    <source>
        <dbReference type="SAM" id="SignalP"/>
    </source>
</evidence>
<dbReference type="RefSeq" id="WP_115122862.1">
    <property type="nucleotide sequence ID" value="NZ_QRAO01000001.1"/>
</dbReference>
<organism evidence="4 5">
    <name type="scientific">Marinirhabdus gelatinilytica</name>
    <dbReference type="NCBI Taxonomy" id="1703343"/>
    <lineage>
        <taxon>Bacteria</taxon>
        <taxon>Pseudomonadati</taxon>
        <taxon>Bacteroidota</taxon>
        <taxon>Flavobacteriia</taxon>
        <taxon>Flavobacteriales</taxon>
        <taxon>Flavobacteriaceae</taxon>
    </lineage>
</organism>